<accession>A0A5Q0BPD1</accession>
<gene>
    <name evidence="4" type="ORF">F6R98_17120</name>
</gene>
<dbReference type="InterPro" id="IPR011006">
    <property type="entry name" value="CheY-like_superfamily"/>
</dbReference>
<feature type="modified residue" description="4-aspartylphosphate" evidence="2">
    <location>
        <position position="77"/>
    </location>
</feature>
<name>A0A5Q0BPD1_9GAMM</name>
<protein>
    <submittedName>
        <fullName evidence="4">Response regulator</fullName>
    </submittedName>
</protein>
<feature type="domain" description="Response regulatory" evidence="3">
    <location>
        <begin position="27"/>
        <end position="142"/>
    </location>
</feature>
<dbReference type="PANTHER" id="PTHR44591">
    <property type="entry name" value="STRESS RESPONSE REGULATOR PROTEIN 1"/>
    <property type="match status" value="1"/>
</dbReference>
<dbReference type="EMBL" id="CP044205">
    <property type="protein sequence ID" value="QFY44141.1"/>
    <property type="molecule type" value="Genomic_DNA"/>
</dbReference>
<evidence type="ECO:0000313" key="5">
    <source>
        <dbReference type="Proteomes" id="UP000325755"/>
    </source>
</evidence>
<evidence type="ECO:0000256" key="2">
    <source>
        <dbReference type="PROSITE-ProRule" id="PRU00169"/>
    </source>
</evidence>
<dbReference type="OrthoDB" id="9801101at2"/>
<dbReference type="InParanoid" id="A0A5Q0BPD1"/>
<dbReference type="Proteomes" id="UP000325755">
    <property type="component" value="Chromosome"/>
</dbReference>
<dbReference type="Pfam" id="PF00072">
    <property type="entry name" value="Response_reg"/>
    <property type="match status" value="1"/>
</dbReference>
<dbReference type="PROSITE" id="PS50110">
    <property type="entry name" value="RESPONSE_REGULATORY"/>
    <property type="match status" value="1"/>
</dbReference>
<proteinExistence type="predicted"/>
<keyword evidence="5" id="KW-1185">Reference proteome</keyword>
<evidence type="ECO:0000259" key="3">
    <source>
        <dbReference type="PROSITE" id="PS50110"/>
    </source>
</evidence>
<dbReference type="InterPro" id="IPR001789">
    <property type="entry name" value="Sig_transdc_resp-reg_receiver"/>
</dbReference>
<organism evidence="4 5">
    <name type="scientific">Candidatus Methylospira mobilis</name>
    <dbReference type="NCBI Taxonomy" id="1808979"/>
    <lineage>
        <taxon>Bacteria</taxon>
        <taxon>Pseudomonadati</taxon>
        <taxon>Pseudomonadota</taxon>
        <taxon>Gammaproteobacteria</taxon>
        <taxon>Methylococcales</taxon>
        <taxon>Methylococcaceae</taxon>
        <taxon>Candidatus Methylospira</taxon>
    </lineage>
</organism>
<evidence type="ECO:0000313" key="4">
    <source>
        <dbReference type="EMBL" id="QFY44141.1"/>
    </source>
</evidence>
<reference evidence="4 5" key="1">
    <citation type="submission" date="2019-09" db="EMBL/GenBank/DDBJ databases">
        <title>Ecophysiology of the spiral-shaped methanotroph Methylospira mobilis as revealed by the complete genome sequence.</title>
        <authorList>
            <person name="Oshkin I.Y."/>
            <person name="Dedysh S.N."/>
            <person name="Miroshnikov K."/>
            <person name="Danilova O.V."/>
            <person name="Hakobyan A."/>
            <person name="Liesack W."/>
        </authorList>
    </citation>
    <scope>NUCLEOTIDE SEQUENCE [LARGE SCALE GENOMIC DNA]</scope>
    <source>
        <strain evidence="4 5">Shm1</strain>
    </source>
</reference>
<dbReference type="AlphaFoldDB" id="A0A5Q0BPD1"/>
<dbReference type="SMART" id="SM00448">
    <property type="entry name" value="REC"/>
    <property type="match status" value="1"/>
</dbReference>
<dbReference type="Gene3D" id="3.40.50.2300">
    <property type="match status" value="1"/>
</dbReference>
<dbReference type="KEGG" id="mmob:F6R98_17120"/>
<dbReference type="CDD" id="cd00156">
    <property type="entry name" value="REC"/>
    <property type="match status" value="1"/>
</dbReference>
<evidence type="ECO:0000256" key="1">
    <source>
        <dbReference type="ARBA" id="ARBA00022553"/>
    </source>
</evidence>
<dbReference type="PANTHER" id="PTHR44591:SF3">
    <property type="entry name" value="RESPONSE REGULATORY DOMAIN-CONTAINING PROTEIN"/>
    <property type="match status" value="1"/>
</dbReference>
<dbReference type="SUPFAM" id="SSF52172">
    <property type="entry name" value="CheY-like"/>
    <property type="match status" value="1"/>
</dbReference>
<keyword evidence="1 2" id="KW-0597">Phosphoprotein</keyword>
<sequence length="143" mass="15942">MLPVFHGNRKTESVQVKIPKRNKLMKNILIVDDSATSRMLFKVNLPKDHSYVIHESKDLASALRLAEEYAPELVVLDYNMPDHNGIEVAQALMDAGINARFVLLTANTQQSVVEDAKALNFRLVVEKPITSEKIAMLLAEADG</sequence>
<dbReference type="GO" id="GO:0000160">
    <property type="term" value="P:phosphorelay signal transduction system"/>
    <property type="evidence" value="ECO:0007669"/>
    <property type="project" value="InterPro"/>
</dbReference>
<dbReference type="InterPro" id="IPR050595">
    <property type="entry name" value="Bact_response_regulator"/>
</dbReference>